<dbReference type="AlphaFoldDB" id="A0A167V2S5"/>
<gene>
    <name evidence="1" type="ORF">FIBSPDRAFT_1054587</name>
</gene>
<name>A0A167V2S5_9AGAM</name>
<accession>A0A167V2S5</accession>
<proteinExistence type="predicted"/>
<dbReference type="Proteomes" id="UP000076532">
    <property type="component" value="Unassembled WGS sequence"/>
</dbReference>
<organism evidence="1 2">
    <name type="scientific">Athelia psychrophila</name>
    <dbReference type="NCBI Taxonomy" id="1759441"/>
    <lineage>
        <taxon>Eukaryota</taxon>
        <taxon>Fungi</taxon>
        <taxon>Dikarya</taxon>
        <taxon>Basidiomycota</taxon>
        <taxon>Agaricomycotina</taxon>
        <taxon>Agaricomycetes</taxon>
        <taxon>Agaricomycetidae</taxon>
        <taxon>Atheliales</taxon>
        <taxon>Atheliaceae</taxon>
        <taxon>Athelia</taxon>
    </lineage>
</organism>
<evidence type="ECO:0000313" key="1">
    <source>
        <dbReference type="EMBL" id="KZP04580.1"/>
    </source>
</evidence>
<sequence>MSSLRLTMEFTQPISLRTSLKSSLLTELGWNMLAAQDTSHATSSDKAVKLDEVSCPERLVDIAKRYVNLKHTHSPRLPTACSTRARARLPSLLPHTWRCASAPPHRVFRSRLAHMWNRQRMLGRLWTVELDIRIEGGPPDYVSFLAVLRRCTFD</sequence>
<protein>
    <submittedName>
        <fullName evidence="1">Uncharacterized protein</fullName>
    </submittedName>
</protein>
<reference evidence="1 2" key="1">
    <citation type="journal article" date="2016" name="Mol. Biol. Evol.">
        <title>Comparative Genomics of Early-Diverging Mushroom-Forming Fungi Provides Insights into the Origins of Lignocellulose Decay Capabilities.</title>
        <authorList>
            <person name="Nagy L.G."/>
            <person name="Riley R."/>
            <person name="Tritt A."/>
            <person name="Adam C."/>
            <person name="Daum C."/>
            <person name="Floudas D."/>
            <person name="Sun H."/>
            <person name="Yadav J.S."/>
            <person name="Pangilinan J."/>
            <person name="Larsson K.H."/>
            <person name="Matsuura K."/>
            <person name="Barry K."/>
            <person name="Labutti K."/>
            <person name="Kuo R."/>
            <person name="Ohm R.A."/>
            <person name="Bhattacharya S.S."/>
            <person name="Shirouzu T."/>
            <person name="Yoshinaga Y."/>
            <person name="Martin F.M."/>
            <person name="Grigoriev I.V."/>
            <person name="Hibbett D.S."/>
        </authorList>
    </citation>
    <scope>NUCLEOTIDE SEQUENCE [LARGE SCALE GENOMIC DNA]</scope>
    <source>
        <strain evidence="1 2">CBS 109695</strain>
    </source>
</reference>
<keyword evidence="2" id="KW-1185">Reference proteome</keyword>
<evidence type="ECO:0000313" key="2">
    <source>
        <dbReference type="Proteomes" id="UP000076532"/>
    </source>
</evidence>
<dbReference type="EMBL" id="KV417909">
    <property type="protein sequence ID" value="KZP04580.1"/>
    <property type="molecule type" value="Genomic_DNA"/>
</dbReference>